<gene>
    <name evidence="15" type="primary">RvY_10042-1</name>
    <name evidence="15" type="synonym">RvY_10042.1</name>
    <name evidence="15" type="ORF">RvY_10042</name>
</gene>
<dbReference type="PANTHER" id="PTHR11035">
    <property type="entry name" value="VERY-LONG-CHAIN (3R)-3-HYDROXYACYL-COA DEHYDRATASE"/>
    <property type="match status" value="1"/>
</dbReference>
<comment type="pathway">
    <text evidence="2 14">Lipid metabolism; fatty acid biosynthesis.</text>
</comment>
<keyword evidence="10 14" id="KW-0472">Membrane</keyword>
<evidence type="ECO:0000313" key="15">
    <source>
        <dbReference type="EMBL" id="GAU98976.1"/>
    </source>
</evidence>
<dbReference type="PANTHER" id="PTHR11035:SF3">
    <property type="entry name" value="VERY-LONG-CHAIN (3R)-3-HYDROXYACYL-COA DEHYDRATASE"/>
    <property type="match status" value="1"/>
</dbReference>
<evidence type="ECO:0000256" key="12">
    <source>
        <dbReference type="ARBA" id="ARBA00023239"/>
    </source>
</evidence>
<keyword evidence="9 14" id="KW-0443">Lipid metabolism</keyword>
<evidence type="ECO:0000256" key="9">
    <source>
        <dbReference type="ARBA" id="ARBA00023098"/>
    </source>
</evidence>
<evidence type="ECO:0000256" key="6">
    <source>
        <dbReference type="ARBA" id="ARBA00022692"/>
    </source>
</evidence>
<comment type="function">
    <text evidence="14">Catalyzes the third of the four reactions of the long-chain fatty acids elongation cycle. This endoplasmic reticulum-bound enzymatic process, allows the addition of two carbons to the chain of long- and very long-chain fatty acids/VLCFAs per cycle. This enzyme catalyzes the dehydration of the 3-hydroxyacyl-CoA intermediate into trans-2,3-enoyl-CoA, within each cycle of fatty acid elongation. Thereby, it participates to the production of VLCFAs of different chain lengths that are involved in multiple biological processes as precursors of membrane lipids and lipid mediators.</text>
</comment>
<dbReference type="EMBL" id="BDGG01000005">
    <property type="protein sequence ID" value="GAU98976.1"/>
    <property type="molecule type" value="Genomic_DNA"/>
</dbReference>
<dbReference type="AlphaFoldDB" id="A0A1D1VBG1"/>
<name>A0A1D1VBG1_RAMVA</name>
<organism evidence="15 16">
    <name type="scientific">Ramazzottius varieornatus</name>
    <name type="common">Water bear</name>
    <name type="synonym">Tardigrade</name>
    <dbReference type="NCBI Taxonomy" id="947166"/>
    <lineage>
        <taxon>Eukaryota</taxon>
        <taxon>Metazoa</taxon>
        <taxon>Ecdysozoa</taxon>
        <taxon>Tardigrada</taxon>
        <taxon>Eutardigrada</taxon>
        <taxon>Parachela</taxon>
        <taxon>Hypsibioidea</taxon>
        <taxon>Ramazzottiidae</taxon>
        <taxon>Ramazzottius</taxon>
    </lineage>
</organism>
<evidence type="ECO:0000313" key="16">
    <source>
        <dbReference type="Proteomes" id="UP000186922"/>
    </source>
</evidence>
<dbReference type="GO" id="GO:0102158">
    <property type="term" value="F:very-long-chain (3R)-3-hydroxyacyl-CoA dehydratase activity"/>
    <property type="evidence" value="ECO:0007669"/>
    <property type="project" value="UniProtKB-EC"/>
</dbReference>
<keyword evidence="12 14" id="KW-0456">Lyase</keyword>
<feature type="transmembrane region" description="Helical" evidence="14">
    <location>
        <begin position="97"/>
        <end position="119"/>
    </location>
</feature>
<evidence type="ECO:0000256" key="8">
    <source>
        <dbReference type="ARBA" id="ARBA00022989"/>
    </source>
</evidence>
<comment type="caution">
    <text evidence="14">Lacks conserved residue(s) required for the propagation of feature annotation.</text>
</comment>
<sequence>MALTPAKTYLVAYNIVQLCGWLFILTQIVRCVLTGEDLWRATSPPLKVFQTMAVLEVAHTAMGLVRSNTMITGLQVASRLFVLWCVLDYSTMARVSYGFSLTLICWTIAEIVRYAFYALNLVGMDVDPVVWARYSLFLVLYPLGITGELWTTYAALPKIASEQPFSVGGFNWVYYMTIMLMLSYIPVFPKLFGHMLSQRRKTLTSNTPEKPRKRNE</sequence>
<keyword evidence="7 14" id="KW-0276">Fatty acid metabolism</keyword>
<dbReference type="STRING" id="947166.A0A1D1VBG1"/>
<protein>
    <recommendedName>
        <fullName evidence="4 14">Very-long-chain (3R)-3-hydroxyacyl-CoA dehydratase</fullName>
        <ecNumber evidence="4 14">4.2.1.134</ecNumber>
    </recommendedName>
</protein>
<dbReference type="Pfam" id="PF04387">
    <property type="entry name" value="PTPLA"/>
    <property type="match status" value="1"/>
</dbReference>
<keyword evidence="6 14" id="KW-0812">Transmembrane</keyword>
<dbReference type="UniPathway" id="UPA00094"/>
<evidence type="ECO:0000256" key="5">
    <source>
        <dbReference type="ARBA" id="ARBA00022516"/>
    </source>
</evidence>
<dbReference type="OrthoDB" id="46988at2759"/>
<accession>A0A1D1VBG1</accession>
<dbReference type="GO" id="GO:0030148">
    <property type="term" value="P:sphingolipid biosynthetic process"/>
    <property type="evidence" value="ECO:0007669"/>
    <property type="project" value="TreeGrafter"/>
</dbReference>
<keyword evidence="8 14" id="KW-1133">Transmembrane helix</keyword>
<keyword evidence="11 14" id="KW-0275">Fatty acid biosynthesis</keyword>
<feature type="transmembrane region" description="Helical" evidence="14">
    <location>
        <begin position="12"/>
        <end position="33"/>
    </location>
</feature>
<evidence type="ECO:0000256" key="10">
    <source>
        <dbReference type="ARBA" id="ARBA00023136"/>
    </source>
</evidence>
<dbReference type="GO" id="GO:0042761">
    <property type="term" value="P:very long-chain fatty acid biosynthetic process"/>
    <property type="evidence" value="ECO:0007669"/>
    <property type="project" value="TreeGrafter"/>
</dbReference>
<keyword evidence="5 14" id="KW-0444">Lipid biosynthesis</keyword>
<evidence type="ECO:0000256" key="14">
    <source>
        <dbReference type="RuleBase" id="RU363109"/>
    </source>
</evidence>
<comment type="subcellular location">
    <subcellularLocation>
        <location evidence="14">Endoplasmic reticulum membrane</location>
        <topology evidence="14">Multi-pass membrane protein</topology>
    </subcellularLocation>
    <subcellularLocation>
        <location evidence="1">Membrane</location>
        <topology evidence="1">Multi-pass membrane protein</topology>
    </subcellularLocation>
</comment>
<keyword evidence="16" id="KW-1185">Reference proteome</keyword>
<evidence type="ECO:0000256" key="4">
    <source>
        <dbReference type="ARBA" id="ARBA00013122"/>
    </source>
</evidence>
<evidence type="ECO:0000256" key="13">
    <source>
        <dbReference type="ARBA" id="ARBA00036671"/>
    </source>
</evidence>
<comment type="catalytic activity">
    <reaction evidence="13 14">
        <text>a very-long-chain (3R)-3-hydroxyacyl-CoA = a very-long-chain (2E)-enoyl-CoA + H2O</text>
        <dbReference type="Rhea" id="RHEA:45812"/>
        <dbReference type="ChEBI" id="CHEBI:15377"/>
        <dbReference type="ChEBI" id="CHEBI:83728"/>
        <dbReference type="ChEBI" id="CHEBI:85440"/>
        <dbReference type="EC" id="4.2.1.134"/>
    </reaction>
</comment>
<dbReference type="Proteomes" id="UP000186922">
    <property type="component" value="Unassembled WGS sequence"/>
</dbReference>
<dbReference type="GO" id="GO:0030497">
    <property type="term" value="P:fatty acid elongation"/>
    <property type="evidence" value="ECO:0007669"/>
    <property type="project" value="TreeGrafter"/>
</dbReference>
<evidence type="ECO:0000256" key="2">
    <source>
        <dbReference type="ARBA" id="ARBA00005194"/>
    </source>
</evidence>
<dbReference type="InterPro" id="IPR007482">
    <property type="entry name" value="Tyr_Pase-like_PTPLA"/>
</dbReference>
<evidence type="ECO:0000256" key="1">
    <source>
        <dbReference type="ARBA" id="ARBA00004141"/>
    </source>
</evidence>
<dbReference type="EC" id="4.2.1.134" evidence="4 14"/>
<feature type="transmembrane region" description="Helical" evidence="14">
    <location>
        <begin position="172"/>
        <end position="192"/>
    </location>
</feature>
<dbReference type="GO" id="GO:0005789">
    <property type="term" value="C:endoplasmic reticulum membrane"/>
    <property type="evidence" value="ECO:0007669"/>
    <property type="project" value="UniProtKB-SubCell"/>
</dbReference>
<evidence type="ECO:0000256" key="7">
    <source>
        <dbReference type="ARBA" id="ARBA00022832"/>
    </source>
</evidence>
<proteinExistence type="inferred from homology"/>
<evidence type="ECO:0000256" key="11">
    <source>
        <dbReference type="ARBA" id="ARBA00023160"/>
    </source>
</evidence>
<feature type="transmembrane region" description="Helical" evidence="14">
    <location>
        <begin position="131"/>
        <end position="152"/>
    </location>
</feature>
<reference evidence="15 16" key="1">
    <citation type="journal article" date="2016" name="Nat. Commun.">
        <title>Extremotolerant tardigrade genome and improved radiotolerance of human cultured cells by tardigrade-unique protein.</title>
        <authorList>
            <person name="Hashimoto T."/>
            <person name="Horikawa D.D."/>
            <person name="Saito Y."/>
            <person name="Kuwahara H."/>
            <person name="Kozuka-Hata H."/>
            <person name="Shin-I T."/>
            <person name="Minakuchi Y."/>
            <person name="Ohishi K."/>
            <person name="Motoyama A."/>
            <person name="Aizu T."/>
            <person name="Enomoto A."/>
            <person name="Kondo K."/>
            <person name="Tanaka S."/>
            <person name="Hara Y."/>
            <person name="Koshikawa S."/>
            <person name="Sagara H."/>
            <person name="Miura T."/>
            <person name="Yokobori S."/>
            <person name="Miyagawa K."/>
            <person name="Suzuki Y."/>
            <person name="Kubo T."/>
            <person name="Oyama M."/>
            <person name="Kohara Y."/>
            <person name="Fujiyama A."/>
            <person name="Arakawa K."/>
            <person name="Katayama T."/>
            <person name="Toyoda A."/>
            <person name="Kunieda T."/>
        </authorList>
    </citation>
    <scope>NUCLEOTIDE SEQUENCE [LARGE SCALE GENOMIC DNA]</scope>
    <source>
        <strain evidence="15 16">YOKOZUNA-1</strain>
    </source>
</reference>
<comment type="similarity">
    <text evidence="3 14">Belongs to the very long-chain fatty acids dehydratase HACD family.</text>
</comment>
<keyword evidence="14" id="KW-0256">Endoplasmic reticulum</keyword>
<evidence type="ECO:0000256" key="3">
    <source>
        <dbReference type="ARBA" id="ARBA00007811"/>
    </source>
</evidence>
<comment type="caution">
    <text evidence="15">The sequence shown here is derived from an EMBL/GenBank/DDBJ whole genome shotgun (WGS) entry which is preliminary data.</text>
</comment>